<evidence type="ECO:0000259" key="7">
    <source>
        <dbReference type="PROSITE" id="PS51198"/>
    </source>
</evidence>
<dbReference type="SUPFAM" id="SSF52540">
    <property type="entry name" value="P-loop containing nucleoside triphosphate hydrolases"/>
    <property type="match status" value="1"/>
</dbReference>
<dbReference type="EMBL" id="JAZGJQ010000002">
    <property type="protein sequence ID" value="MEE6146772.1"/>
    <property type="molecule type" value="Genomic_DNA"/>
</dbReference>
<dbReference type="Pfam" id="PF13538">
    <property type="entry name" value="UvrD_C_2"/>
    <property type="match status" value="1"/>
</dbReference>
<dbReference type="PANTHER" id="PTHR11070">
    <property type="entry name" value="UVRD / RECB / PCRA DNA HELICASE FAMILY MEMBER"/>
    <property type="match status" value="1"/>
</dbReference>
<evidence type="ECO:0000313" key="8">
    <source>
        <dbReference type="EMBL" id="MEE6146772.1"/>
    </source>
</evidence>
<evidence type="ECO:0000256" key="4">
    <source>
        <dbReference type="ARBA" id="ARBA00022840"/>
    </source>
</evidence>
<keyword evidence="4 5" id="KW-0067">ATP-binding</keyword>
<feature type="region of interest" description="Disordered" evidence="6">
    <location>
        <begin position="711"/>
        <end position="748"/>
    </location>
</feature>
<keyword evidence="9" id="KW-1185">Reference proteome</keyword>
<accession>A0ABU7R856</accession>
<protein>
    <submittedName>
        <fullName evidence="8">UvrD-helicase domain-containing protein</fullName>
    </submittedName>
</protein>
<dbReference type="PANTHER" id="PTHR11070:SF17">
    <property type="entry name" value="DNA HELICASE IV"/>
    <property type="match status" value="1"/>
</dbReference>
<dbReference type="PROSITE" id="PS51198">
    <property type="entry name" value="UVRD_HELICASE_ATP_BIND"/>
    <property type="match status" value="1"/>
</dbReference>
<organism evidence="8 9">
    <name type="scientific">Olsenella absiana</name>
    <dbReference type="NCBI Taxonomy" id="3115222"/>
    <lineage>
        <taxon>Bacteria</taxon>
        <taxon>Bacillati</taxon>
        <taxon>Actinomycetota</taxon>
        <taxon>Coriobacteriia</taxon>
        <taxon>Coriobacteriales</taxon>
        <taxon>Atopobiaceae</taxon>
        <taxon>Olsenella</taxon>
    </lineage>
</organism>
<evidence type="ECO:0000256" key="3">
    <source>
        <dbReference type="ARBA" id="ARBA00022806"/>
    </source>
</evidence>
<evidence type="ECO:0000256" key="6">
    <source>
        <dbReference type="SAM" id="MobiDB-lite"/>
    </source>
</evidence>
<dbReference type="Pfam" id="PF13245">
    <property type="entry name" value="AAA_19"/>
    <property type="match status" value="1"/>
</dbReference>
<gene>
    <name evidence="8" type="ORF">VXJ25_01995</name>
</gene>
<feature type="domain" description="UvrD-like helicase ATP-binding" evidence="7">
    <location>
        <begin position="211"/>
        <end position="548"/>
    </location>
</feature>
<keyword evidence="1 5" id="KW-0547">Nucleotide-binding</keyword>
<feature type="compositionally biased region" description="Low complexity" evidence="6">
    <location>
        <begin position="711"/>
        <end position="736"/>
    </location>
</feature>
<dbReference type="Proteomes" id="UP001332931">
    <property type="component" value="Unassembled WGS sequence"/>
</dbReference>
<proteinExistence type="predicted"/>
<dbReference type="Gene3D" id="3.40.50.300">
    <property type="entry name" value="P-loop containing nucleotide triphosphate hydrolases"/>
    <property type="match status" value="3"/>
</dbReference>
<comment type="caution">
    <text evidence="8">The sequence shown here is derived from an EMBL/GenBank/DDBJ whole genome shotgun (WGS) entry which is preliminary data.</text>
</comment>
<sequence>MAETDPIFQQEQAHLSEIYEQIRQIRDELALKLETTHKQAAQDLRDMSEEVTTDFTSADETMETLAAIETLNSVIDAYNQAHDFDVDRLRRTIALLRQPYFAKVRLKMRPNRPARDVYIGSVGLTDKDRRPLIVDWRSPIAETYYNQESGPTTYLVDGKVRHVDLELRRQFDITADQLNSYFDTTVAIEDSLLLSALRRHHTEKLRDITATIQREQNEVVRHADVPVLLVNGIAGSGKTSVLLQRIAYLFYNERESLSPEQVYLFTPNDVFKRYIDTVLPSLGESNPQTFTWREFVASLGLKDRADGAAGSSDRLRQLDAGVGALALEPEDFREVSADGEVLLQASQVASAAEKFARFPVGPRLVALTKDELHVRLDRKLGRLAHDEDVQAEMLGLDVDEQLRIFGEVANPVDDAETLELTRRYVEDRYASAHDAIERVDWLRVDRIGSRLLDGRTLTAAEWLYLKLAITGDSAPAARYVMVDEVQDYTETQLMVLARYFSRAHFLLLGDENQAIREGTATFPQIRAIFERTHGEVDSCELLTSYRSSPEITALFMGLVEKDARSRASSVHRAGVAPEVLACDSREGYLDALRDVVARAHGEEGLCALVAQDGSRVHWLSRQLGDSVRVLHADDILPERGVVLLDLALAKGLEFDHVVIPDAQAEVYPDTPLARRRLYTALSRAMHKVTIVSQGELSPLVTSALAAAKASATADPGSAAGAGPAPAADDSVPAADASMTAGGDPAPEA</sequence>
<dbReference type="InterPro" id="IPR027785">
    <property type="entry name" value="UvrD-like_helicase_C"/>
</dbReference>
<name>A0ABU7R856_9ACTN</name>
<keyword evidence="2 5" id="KW-0378">Hydrolase</keyword>
<reference evidence="8 9" key="1">
    <citation type="submission" date="2024-01" db="EMBL/GenBank/DDBJ databases">
        <title>Description of Olsenella sp. nov., isolated from pig feces.</title>
        <authorList>
            <person name="Chang Y.-H."/>
        </authorList>
    </citation>
    <scope>NUCLEOTIDE SEQUENCE [LARGE SCALE GENOMIC DNA]</scope>
    <source>
        <strain evidence="8 9">YH-ols2223</strain>
    </source>
</reference>
<evidence type="ECO:0000256" key="2">
    <source>
        <dbReference type="ARBA" id="ARBA00022801"/>
    </source>
</evidence>
<feature type="binding site" evidence="5">
    <location>
        <begin position="232"/>
        <end position="239"/>
    </location>
    <ligand>
        <name>ATP</name>
        <dbReference type="ChEBI" id="CHEBI:30616"/>
    </ligand>
</feature>
<evidence type="ECO:0000313" key="9">
    <source>
        <dbReference type="Proteomes" id="UP001332931"/>
    </source>
</evidence>
<dbReference type="InterPro" id="IPR014016">
    <property type="entry name" value="UvrD-like_ATP-bd"/>
</dbReference>
<evidence type="ECO:0000256" key="1">
    <source>
        <dbReference type="ARBA" id="ARBA00022741"/>
    </source>
</evidence>
<evidence type="ECO:0000256" key="5">
    <source>
        <dbReference type="PROSITE-ProRule" id="PRU00560"/>
    </source>
</evidence>
<dbReference type="InterPro" id="IPR027417">
    <property type="entry name" value="P-loop_NTPase"/>
</dbReference>
<keyword evidence="3 5" id="KW-0347">Helicase</keyword>
<dbReference type="InterPro" id="IPR000212">
    <property type="entry name" value="DNA_helicase_UvrD/REP"/>
</dbReference>
<dbReference type="RefSeq" id="WP_330957540.1">
    <property type="nucleotide sequence ID" value="NZ_JAZGJQ010000002.1"/>
</dbReference>